<evidence type="ECO:0000256" key="1">
    <source>
        <dbReference type="ARBA" id="ARBA00023015"/>
    </source>
</evidence>
<dbReference type="EMBL" id="FTNO01000001">
    <property type="protein sequence ID" value="SIR01957.1"/>
    <property type="molecule type" value="Genomic_DNA"/>
</dbReference>
<dbReference type="AlphaFoldDB" id="A0A1N6XI73"/>
<dbReference type="InterPro" id="IPR007050">
    <property type="entry name" value="HTH_bacterioopsin"/>
</dbReference>
<dbReference type="PANTHER" id="PTHR34236">
    <property type="entry name" value="DIMETHYL SULFOXIDE REDUCTASE TRANSCRIPTIONAL ACTIVATOR"/>
    <property type="match status" value="1"/>
</dbReference>
<dbReference type="PANTHER" id="PTHR34236:SF1">
    <property type="entry name" value="DIMETHYL SULFOXIDE REDUCTASE TRANSCRIPTIONAL ACTIVATOR"/>
    <property type="match status" value="1"/>
</dbReference>
<dbReference type="Proteomes" id="UP000186914">
    <property type="component" value="Unassembled WGS sequence"/>
</dbReference>
<name>A0A1N6XI73_9EURY</name>
<evidence type="ECO:0000259" key="3">
    <source>
        <dbReference type="Pfam" id="PF04967"/>
    </source>
</evidence>
<dbReference type="OrthoDB" id="156233at2157"/>
<evidence type="ECO:0008006" key="7">
    <source>
        <dbReference type="Google" id="ProtNLM"/>
    </source>
</evidence>
<evidence type="ECO:0000313" key="6">
    <source>
        <dbReference type="Proteomes" id="UP000186914"/>
    </source>
</evidence>
<accession>A0A1N6XI73</accession>
<dbReference type="RefSeq" id="WP_076428740.1">
    <property type="nucleotide sequence ID" value="NZ_FTNO01000001.1"/>
</dbReference>
<keyword evidence="2" id="KW-0804">Transcription</keyword>
<protein>
    <recommendedName>
        <fullName evidence="7">GAF and HTH_10 associated domain-containing protein</fullName>
    </recommendedName>
</protein>
<evidence type="ECO:0000256" key="2">
    <source>
        <dbReference type="ARBA" id="ARBA00023163"/>
    </source>
</evidence>
<proteinExistence type="predicted"/>
<gene>
    <name evidence="5" type="ORF">SAMN05421858_1142</name>
</gene>
<dbReference type="InterPro" id="IPR013324">
    <property type="entry name" value="RNA_pol_sigma_r3/r4-like"/>
</dbReference>
<evidence type="ECO:0000259" key="4">
    <source>
        <dbReference type="Pfam" id="PF15915"/>
    </source>
</evidence>
<feature type="domain" description="HTH bat-type" evidence="3">
    <location>
        <begin position="157"/>
        <end position="206"/>
    </location>
</feature>
<dbReference type="InterPro" id="IPR031803">
    <property type="entry name" value="BAT_GAF/HTH-assoc"/>
</dbReference>
<evidence type="ECO:0000313" key="5">
    <source>
        <dbReference type="EMBL" id="SIR01957.1"/>
    </source>
</evidence>
<dbReference type="SUPFAM" id="SSF88659">
    <property type="entry name" value="Sigma3 and sigma4 domains of RNA polymerase sigma factors"/>
    <property type="match status" value="1"/>
</dbReference>
<reference evidence="6" key="1">
    <citation type="submission" date="2017-01" db="EMBL/GenBank/DDBJ databases">
        <authorList>
            <person name="Varghese N."/>
            <person name="Submissions S."/>
        </authorList>
    </citation>
    <scope>NUCLEOTIDE SEQUENCE [LARGE SCALE GENOMIC DNA]</scope>
    <source>
        <strain evidence="6">CGMCC 1.7737</strain>
    </source>
</reference>
<keyword evidence="1" id="KW-0805">Transcription regulation</keyword>
<sequence>MTVIAEVTIPADELALAETFESVPGLVVELERMVVHPENRTMPYIWTVGQTGNDVEATLQDDPTTTAVTKLSELDGGSLYHIRWCRETQFTIEEILKVDPIIITGTGARQGWDFQIRFGDQKSISKLQENLNDRDVSVELKRLYAPEAPTVDGQFMLTPKQRIALTVALDAGYFDVPRKANLSELAEQLDITPQALSKRLRRAHKTMSRYVLTTGESGIERDKRRD</sequence>
<keyword evidence="6" id="KW-1185">Reference proteome</keyword>
<dbReference type="Pfam" id="PF04967">
    <property type="entry name" value="HTH_10"/>
    <property type="match status" value="1"/>
</dbReference>
<organism evidence="5 6">
    <name type="scientific">Haladaptatus litoreus</name>
    <dbReference type="NCBI Taxonomy" id="553468"/>
    <lineage>
        <taxon>Archaea</taxon>
        <taxon>Methanobacteriati</taxon>
        <taxon>Methanobacteriota</taxon>
        <taxon>Stenosarchaea group</taxon>
        <taxon>Halobacteria</taxon>
        <taxon>Halobacteriales</taxon>
        <taxon>Haladaptataceae</taxon>
        <taxon>Haladaptatus</taxon>
    </lineage>
</organism>
<feature type="domain" description="Bacterioopsin transcriptional activator GAF and HTH associated" evidence="4">
    <location>
        <begin position="12"/>
        <end position="141"/>
    </location>
</feature>
<dbReference type="Pfam" id="PF15915">
    <property type="entry name" value="BAT"/>
    <property type="match status" value="1"/>
</dbReference>